<sequence length="156" mass="16806">MSAAFRAPRRSQPPGAAPLGDLRDMDGVQALCVLLWRDWADGTDGRDRVRRVFDTALGPAAPAALRHWSDFATALTRGARRPLLCRATGCPCVGADEAAVAQVLTLAALTEREDAMLTLSLLVPADRLLPALHSAEQAGLAIIRATLRMERMDLPR</sequence>
<name>A0ABY8L847_9RHOB</name>
<evidence type="ECO:0000313" key="2">
    <source>
        <dbReference type="EMBL" id="WGH77545.1"/>
    </source>
</evidence>
<dbReference type="Proteomes" id="UP001243420">
    <property type="component" value="Chromosome"/>
</dbReference>
<gene>
    <name evidence="2" type="ORF">P8627_10905</name>
</gene>
<evidence type="ECO:0000313" key="3">
    <source>
        <dbReference type="Proteomes" id="UP001243420"/>
    </source>
</evidence>
<feature type="region of interest" description="Disordered" evidence="1">
    <location>
        <begin position="1"/>
        <end position="20"/>
    </location>
</feature>
<dbReference type="RefSeq" id="WP_279964122.1">
    <property type="nucleotide sequence ID" value="NZ_CP122537.1"/>
</dbReference>
<proteinExistence type="predicted"/>
<accession>A0ABY8L847</accession>
<evidence type="ECO:0000256" key="1">
    <source>
        <dbReference type="SAM" id="MobiDB-lite"/>
    </source>
</evidence>
<organism evidence="2 3">
    <name type="scientific">Jannaschia ovalis</name>
    <dbReference type="NCBI Taxonomy" id="3038773"/>
    <lineage>
        <taxon>Bacteria</taxon>
        <taxon>Pseudomonadati</taxon>
        <taxon>Pseudomonadota</taxon>
        <taxon>Alphaproteobacteria</taxon>
        <taxon>Rhodobacterales</taxon>
        <taxon>Roseobacteraceae</taxon>
        <taxon>Jannaschia</taxon>
    </lineage>
</organism>
<reference evidence="2 3" key="1">
    <citation type="submission" date="2023-04" db="EMBL/GenBank/DDBJ databases">
        <title>Jannaschia ovalis sp. nov., a marine bacterium isolated from sea tidal flat.</title>
        <authorList>
            <person name="Kwon D.Y."/>
            <person name="Kim J.-J."/>
        </authorList>
    </citation>
    <scope>NUCLEOTIDE SEQUENCE [LARGE SCALE GENOMIC DNA]</scope>
    <source>
        <strain evidence="2 3">GRR-S6-38</strain>
    </source>
</reference>
<protein>
    <submittedName>
        <fullName evidence="2">Uncharacterized protein</fullName>
    </submittedName>
</protein>
<keyword evidence="3" id="KW-1185">Reference proteome</keyword>
<dbReference type="EMBL" id="CP122537">
    <property type="protein sequence ID" value="WGH77545.1"/>
    <property type="molecule type" value="Genomic_DNA"/>
</dbReference>